<dbReference type="Pfam" id="PF00364">
    <property type="entry name" value="Biotin_lipoyl"/>
    <property type="match status" value="1"/>
</dbReference>
<evidence type="ECO:0000313" key="21">
    <source>
        <dbReference type="Proteomes" id="UP001438707"/>
    </source>
</evidence>
<dbReference type="Pfam" id="PF02785">
    <property type="entry name" value="Biotin_carb_C"/>
    <property type="match status" value="1"/>
</dbReference>
<dbReference type="Pfam" id="PF00289">
    <property type="entry name" value="Biotin_carb_N"/>
    <property type="match status" value="1"/>
</dbReference>
<feature type="domain" description="ATP-grasp" evidence="16">
    <location>
        <begin position="170"/>
        <end position="362"/>
    </location>
</feature>
<dbReference type="PROSITE" id="PS50979">
    <property type="entry name" value="BC"/>
    <property type="match status" value="1"/>
</dbReference>
<keyword evidence="8" id="KW-0443">Lipid metabolism</keyword>
<dbReference type="Gene3D" id="2.40.460.10">
    <property type="entry name" value="Biotin dependent carboxylase carboxyltransferase"/>
    <property type="match status" value="1"/>
</dbReference>
<evidence type="ECO:0008006" key="22">
    <source>
        <dbReference type="Google" id="ProtNLM"/>
    </source>
</evidence>
<keyword evidence="5 14" id="KW-0547">Nucleotide-binding</keyword>
<dbReference type="Proteomes" id="UP001438707">
    <property type="component" value="Unassembled WGS sequence"/>
</dbReference>
<dbReference type="GO" id="GO:0003989">
    <property type="term" value="F:acetyl-CoA carboxylase activity"/>
    <property type="evidence" value="ECO:0007669"/>
    <property type="project" value="UniProtKB-EC"/>
</dbReference>
<evidence type="ECO:0000256" key="10">
    <source>
        <dbReference type="ARBA" id="ARBA00023267"/>
    </source>
</evidence>
<evidence type="ECO:0000256" key="1">
    <source>
        <dbReference type="ARBA" id="ARBA00001953"/>
    </source>
</evidence>
<gene>
    <name evidence="20" type="ORF">WJX74_000784</name>
</gene>
<dbReference type="InterPro" id="IPR011763">
    <property type="entry name" value="COA_CT_C"/>
</dbReference>
<evidence type="ECO:0000313" key="20">
    <source>
        <dbReference type="EMBL" id="KAK9816354.1"/>
    </source>
</evidence>
<proteinExistence type="predicted"/>
<dbReference type="InterPro" id="IPR016185">
    <property type="entry name" value="PreATP-grasp_dom_sf"/>
</dbReference>
<keyword evidence="21" id="KW-1185">Reference proteome</keyword>
<evidence type="ECO:0000256" key="12">
    <source>
        <dbReference type="ARBA" id="ARBA00048065"/>
    </source>
</evidence>
<dbReference type="PROSITE" id="PS00867">
    <property type="entry name" value="CPSASE_2"/>
    <property type="match status" value="1"/>
</dbReference>
<dbReference type="Gene3D" id="3.90.1770.10">
    <property type="entry name" value="PreATP-grasp domain"/>
    <property type="match status" value="1"/>
</dbReference>
<keyword evidence="3" id="KW-0444">Lipid biosynthesis</keyword>
<evidence type="ECO:0000256" key="6">
    <source>
        <dbReference type="ARBA" id="ARBA00022832"/>
    </source>
</evidence>
<comment type="pathway">
    <text evidence="2">Lipid metabolism; malonyl-CoA biosynthesis; malonyl-CoA from acetyl-CoA: step 1/1.</text>
</comment>
<comment type="cofactor">
    <cofactor evidence="1">
        <name>biotin</name>
        <dbReference type="ChEBI" id="CHEBI:57586"/>
    </cofactor>
</comment>
<comment type="caution">
    <text evidence="20">The sequence shown here is derived from an EMBL/GenBank/DDBJ whole genome shotgun (WGS) entry which is preliminary data.</text>
</comment>
<dbReference type="GO" id="GO:0005524">
    <property type="term" value="F:ATP binding"/>
    <property type="evidence" value="ECO:0007669"/>
    <property type="project" value="UniProtKB-UniRule"/>
</dbReference>
<dbReference type="InterPro" id="IPR013815">
    <property type="entry name" value="ATP_grasp_subdomain_1"/>
</dbReference>
<dbReference type="Gene3D" id="3.90.226.10">
    <property type="entry name" value="2-enoyl-CoA Hydratase, Chain A, domain 1"/>
    <property type="match status" value="2"/>
</dbReference>
<dbReference type="Pfam" id="PF01039">
    <property type="entry name" value="Carboxyl_trans"/>
    <property type="match status" value="2"/>
</dbReference>
<dbReference type="FunFam" id="2.40.50.100:FF:000005">
    <property type="entry name" value="Acetyl-CoA carboxylase 1"/>
    <property type="match status" value="1"/>
</dbReference>
<feature type="domain" description="Biotin carboxylation" evidence="17">
    <location>
        <begin position="9"/>
        <end position="568"/>
    </location>
</feature>
<dbReference type="CDD" id="cd06850">
    <property type="entry name" value="biotinyl_domain"/>
    <property type="match status" value="1"/>
</dbReference>
<evidence type="ECO:0000259" key="16">
    <source>
        <dbReference type="PROSITE" id="PS50975"/>
    </source>
</evidence>
<evidence type="ECO:0000256" key="2">
    <source>
        <dbReference type="ARBA" id="ARBA00004956"/>
    </source>
</evidence>
<dbReference type="InterPro" id="IPR005481">
    <property type="entry name" value="BC-like_N"/>
</dbReference>
<dbReference type="InterPro" id="IPR011054">
    <property type="entry name" value="Rudment_hybrid_motif"/>
</dbReference>
<dbReference type="InterPro" id="IPR049076">
    <property type="entry name" value="ACCA"/>
</dbReference>
<dbReference type="InterPro" id="IPR005482">
    <property type="entry name" value="Biotin_COase_C"/>
</dbReference>
<dbReference type="GO" id="GO:0004075">
    <property type="term" value="F:biotin carboxylase activity"/>
    <property type="evidence" value="ECO:0007669"/>
    <property type="project" value="UniProtKB-EC"/>
</dbReference>
<evidence type="ECO:0000259" key="17">
    <source>
        <dbReference type="PROSITE" id="PS50979"/>
    </source>
</evidence>
<dbReference type="SUPFAM" id="SSF52096">
    <property type="entry name" value="ClpP/crotonase"/>
    <property type="match status" value="3"/>
</dbReference>
<dbReference type="PANTHER" id="PTHR45728:SF3">
    <property type="entry name" value="ACETYL-COA CARBOXYLASE"/>
    <property type="match status" value="1"/>
</dbReference>
<evidence type="ECO:0000256" key="13">
    <source>
        <dbReference type="ARBA" id="ARBA00048600"/>
    </source>
</evidence>
<comment type="catalytic activity">
    <reaction evidence="12">
        <text>hydrogencarbonate + acetyl-CoA + ATP = malonyl-CoA + ADP + phosphate + H(+)</text>
        <dbReference type="Rhea" id="RHEA:11308"/>
        <dbReference type="ChEBI" id="CHEBI:15378"/>
        <dbReference type="ChEBI" id="CHEBI:17544"/>
        <dbReference type="ChEBI" id="CHEBI:30616"/>
        <dbReference type="ChEBI" id="CHEBI:43474"/>
        <dbReference type="ChEBI" id="CHEBI:57288"/>
        <dbReference type="ChEBI" id="CHEBI:57384"/>
        <dbReference type="ChEBI" id="CHEBI:456216"/>
        <dbReference type="EC" id="6.4.1.2"/>
    </reaction>
</comment>
<dbReference type="InterPro" id="IPR029045">
    <property type="entry name" value="ClpP/crotonase-like_dom_sf"/>
</dbReference>
<sequence>MEPDCYSKAVSSILVANNGLAAVKFIRSIRAWSLATTGNDHAISIVAMASPEDIHGGTEHVLQADKVVEVPGGASSLNYGNPELIVQLAEQCGVDAVWPGWGHASENPQLPMTLRRKSAGTVFLGPPASAMSALGDKIGSTIIAQTVGVPTVPWTGLGLKAPSDGAAGGNLVDQDTSQQLYLQCCIKNARQATDSCNQVGYPILLKAAWGGGGRGIRKVTEASEVASAFAAVEAEVPGSPIFATKMMSNCRHLEVQLVADKYHNVASLFTRDCSVQRRHQKLIEEGPAYQVPASTLKRMERDARKLARFINYQGAATVEWLYSSDEDAYYFLEVNPRLQVEHPVTEWISNVNIPACQVMIGEGKPLHRIPDLRRLFNLTGDSPLTEESHDNRRQPDGHVVAVRLTSEDTSKGFEPTSGTVQELSFQGTPHAYGYFSVKNGSTIHELADSQASWICPASKFVYWLSCLSLIPPPHPPRSAASFSLRRQELADIQASLFSSAACRHPSFGHIFAKGATREEAIEHMQVALRSFRFRGDSSCNANYMLDLTRHPDFTEGRIHTGWLDAKIAAKAKKQFAASAAKVTDALSRGHMAPARLNLTSTDFTFGLSGPLHEVMVFCMGAAFLHKTKFAGQRYAVKVFCVGPRMWSVELNGTRAAATAHDLPDDAVVVHVNGQAYTAHAQIGKLGTRLTIAGATVMMAKEQDPRKLIAPTSGKLVRYLVSNGEEVLADEAYAEIEVMKSIMPLISPAAGDLTHVISVGSSFASGDLIGTLDLQDPDAVPTLEPFTGGFPQLAEPSTQAADPHEEFQDSMRAAEMVMTGYEVDVTKAAADLQACATHPGLPGAMINRELSQLEATLPDDMASHLKGILRRHELELSSEDSSQDEYSSHVHQFPIEDLRECIRFEVKACTQSQQNDLEPAVRMLMGILERFDPAQGGHHLHTIRQLLQQFLEVEERFQQVDDSRSGSGGSGGATPEQTLAALISHWGLEQRCIFANSMLAVVQPTMAHHIKGCLARLAALQGPDVGGVALAARRLLEQADQAQMVNAMQLVLSHGSAQDMPITENPIQEPAGKLEEGLMVNPDAIEEAMAQALGRLEPASQDQANGLVMYLQRIYHNFISQGPLASQHYSQQGMCHAIVVHHFPVTLDGRSGGDTFLSAAIAVASMDLLATAMEAVDKQLVKLGLEEVTKCTLHVMMHESAATTTLTAAADKMQGKEYSFAPGSKEFQQTEADGPGRTLARASSQANPGIFEAMASSGFKFLSVLTADQHALSSHVVFARDNKTNASDLVQSAHCASWTGDPSFGHVEPFSGALLELARLSGLAQNMSCLKIMRPQIMLFTMLEKEGRVQVRRLFIRRVVRDIKCLSADAIKSQSRQVMASTVMAELADLLIASLDSFKTSRANQSFNEPADWTHIFLACIPLLPITDPADQQRMTAALKHAARQQMMKHRSELRQAAVGEWEIVIRAADSSCIWRLEVNQDQAYAHNSKCVRVTYEAGDTERVIGEPAYQLLGKIEHKRAVARRQSTTYCHDFINVFEDALELAWAAHPPQIGAPSLSTIGTPVLSEELVLEDPAVCSSEARLKMVQRPIGENDIGIVAWVLTLHSPECPTGRKVVAIANDITMGAGAFGPKEYAMFAAAANYGLAHRMPILYLAANSGARFGLAQEVEWQDPADPNKGIKYLYLTDADYQQLMNDSSKRQNAFKASPITSAKGHKQWVVSDIIGGEDGLGVECLSGSGAIASAYSKAFEEGLTMTVVSGRTVGIGAYLARLGRRCIQRSDQPIILTGYTALNKLLGRRVYKSNHQLGGPQVLGFNGVSHLVVDDDLQAAQATLRWLSYLPINVGDPTRCLPCPDPVDRAIEYSPSEGAKIDPRAALTGRLTGEGWQSGLMDQGSWLEMQRDWARTVIVGRARLGGCPVGVIAAESETQTVTVPADPAIPGSAEATVSQIRKNAYIVLQAGQVWYPDSALKTAHAIEEMNKEGLPLVILANWRGFSGGQRDLLDGILQAGSLIVEELRKYRYPVLVYLPPGSELRGGAWVVIDSQINTAAIEMFADPTATDVYQFSLLRAQSAHHKPVTTLKSLLAAHLLRGFVSIAHGLAKDVLLYLWNTYVLDGFGVGEGLCTGGVLEPEGIVEIKMRAKELKAAMHRLDPTIKELKRGPSQDGETGMQRAPSVGTSKKISAREKALMPAYQQVAVAFAGMHDTPVRMIAKGVVKDIVHWQDARRVLATRLRRRLAENAWAQKLEEASENLTHRAALDHVRRVAAKHVEHVDANDKGVSWEIDAFFVEWANSEAATQVFQDLLMEISTQEIDRQVQRMLASAGGRAGLLQLLHKNMKQDEGLREGVQQLL</sequence>
<feature type="domain" description="CoA carboxyltransferase C-terminal" evidence="19">
    <location>
        <begin position="1856"/>
        <end position="2248"/>
    </location>
</feature>
<evidence type="ECO:0000256" key="11">
    <source>
        <dbReference type="ARBA" id="ARBA00023268"/>
    </source>
</evidence>
<dbReference type="GO" id="GO:0046872">
    <property type="term" value="F:metal ion binding"/>
    <property type="evidence" value="ECO:0007669"/>
    <property type="project" value="InterPro"/>
</dbReference>
<evidence type="ECO:0000256" key="5">
    <source>
        <dbReference type="ARBA" id="ARBA00022741"/>
    </source>
</evidence>
<reference evidence="20 21" key="1">
    <citation type="journal article" date="2024" name="Nat. Commun.">
        <title>Phylogenomics reveals the evolutionary origins of lichenization in chlorophyte algae.</title>
        <authorList>
            <person name="Puginier C."/>
            <person name="Libourel C."/>
            <person name="Otte J."/>
            <person name="Skaloud P."/>
            <person name="Haon M."/>
            <person name="Grisel S."/>
            <person name="Petersen M."/>
            <person name="Berrin J.G."/>
            <person name="Delaux P.M."/>
            <person name="Dal Grande F."/>
            <person name="Keller J."/>
        </authorList>
    </citation>
    <scope>NUCLEOTIDE SEQUENCE [LARGE SCALE GENOMIC DNA]</scope>
    <source>
        <strain evidence="20 21">SAG 2145</strain>
    </source>
</reference>
<evidence type="ECO:0000256" key="7">
    <source>
        <dbReference type="ARBA" id="ARBA00022840"/>
    </source>
</evidence>
<dbReference type="EMBL" id="JALJOS010000077">
    <property type="protein sequence ID" value="KAK9816354.1"/>
    <property type="molecule type" value="Genomic_DNA"/>
</dbReference>
<accession>A0AAW1Q2Y1</accession>
<keyword evidence="6" id="KW-0276">Fatty acid metabolism</keyword>
<dbReference type="InterPro" id="IPR005479">
    <property type="entry name" value="CPAse_ATP-bd"/>
</dbReference>
<dbReference type="Gene3D" id="3.40.50.20">
    <property type="match status" value="1"/>
</dbReference>
<dbReference type="Gene3D" id="3.30.1490.20">
    <property type="entry name" value="ATP-grasp fold, A domain"/>
    <property type="match status" value="1"/>
</dbReference>
<dbReference type="SUPFAM" id="SSF51230">
    <property type="entry name" value="Single hybrid motif"/>
    <property type="match status" value="1"/>
</dbReference>
<dbReference type="Gene3D" id="3.30.470.20">
    <property type="entry name" value="ATP-grasp fold, B domain"/>
    <property type="match status" value="2"/>
</dbReference>
<feature type="domain" description="CoA carboxyltransferase N-terminal" evidence="18">
    <location>
        <begin position="1508"/>
        <end position="1852"/>
    </location>
</feature>
<evidence type="ECO:0000256" key="9">
    <source>
        <dbReference type="ARBA" id="ARBA00023160"/>
    </source>
</evidence>
<organism evidence="20 21">
    <name type="scientific">Apatococcus lobatus</name>
    <dbReference type="NCBI Taxonomy" id="904363"/>
    <lineage>
        <taxon>Eukaryota</taxon>
        <taxon>Viridiplantae</taxon>
        <taxon>Chlorophyta</taxon>
        <taxon>core chlorophytes</taxon>
        <taxon>Trebouxiophyceae</taxon>
        <taxon>Chlorellales</taxon>
        <taxon>Chlorellaceae</taxon>
        <taxon>Apatococcus</taxon>
    </lineage>
</organism>
<keyword evidence="9" id="KW-0275">Fatty acid biosynthesis</keyword>
<keyword evidence="7 14" id="KW-0067">ATP-binding</keyword>
<keyword evidence="4" id="KW-0436">Ligase</keyword>
<keyword evidence="11" id="KW-0511">Multifunctional enzyme</keyword>
<dbReference type="Gene3D" id="2.40.50.100">
    <property type="match status" value="1"/>
</dbReference>
<dbReference type="InterPro" id="IPR013537">
    <property type="entry name" value="AcCoA_COase_cen"/>
</dbReference>
<evidence type="ECO:0000256" key="15">
    <source>
        <dbReference type="SAM" id="MobiDB-lite"/>
    </source>
</evidence>
<dbReference type="Pfam" id="PF08326">
    <property type="entry name" value="ACC_central"/>
    <property type="match status" value="1"/>
</dbReference>
<dbReference type="SMART" id="SM00878">
    <property type="entry name" value="Biotin_carb_C"/>
    <property type="match status" value="1"/>
</dbReference>
<dbReference type="SUPFAM" id="SSF51246">
    <property type="entry name" value="Rudiment single hybrid motif"/>
    <property type="match status" value="2"/>
</dbReference>
<evidence type="ECO:0000256" key="3">
    <source>
        <dbReference type="ARBA" id="ARBA00022516"/>
    </source>
</evidence>
<dbReference type="Pfam" id="PF02786">
    <property type="entry name" value="CPSase_L_D2"/>
    <property type="match status" value="1"/>
</dbReference>
<dbReference type="InterPro" id="IPR011764">
    <property type="entry name" value="Biotin_carboxylation_dom"/>
</dbReference>
<evidence type="ECO:0000256" key="4">
    <source>
        <dbReference type="ARBA" id="ARBA00022598"/>
    </source>
</evidence>
<dbReference type="PROSITE" id="PS50975">
    <property type="entry name" value="ATP_GRASP"/>
    <property type="match status" value="1"/>
</dbReference>
<dbReference type="PROSITE" id="PS50980">
    <property type="entry name" value="COA_CT_NTER"/>
    <property type="match status" value="1"/>
</dbReference>
<keyword evidence="10" id="KW-0092">Biotin</keyword>
<protein>
    <recommendedName>
        <fullName evidence="22">Acetyl-CoA carboxylase</fullName>
    </recommendedName>
</protein>
<dbReference type="InterPro" id="IPR011053">
    <property type="entry name" value="Single_hybrid_motif"/>
</dbReference>
<dbReference type="InterPro" id="IPR011761">
    <property type="entry name" value="ATP-grasp"/>
</dbReference>
<evidence type="ECO:0000259" key="19">
    <source>
        <dbReference type="PROSITE" id="PS50989"/>
    </source>
</evidence>
<dbReference type="InterPro" id="IPR000089">
    <property type="entry name" value="Biotin_lipoyl"/>
</dbReference>
<evidence type="ECO:0000259" key="18">
    <source>
        <dbReference type="PROSITE" id="PS50980"/>
    </source>
</evidence>
<name>A0AAW1Q2Y1_9CHLO</name>
<dbReference type="PROSITE" id="PS50989">
    <property type="entry name" value="COA_CT_CTER"/>
    <property type="match status" value="1"/>
</dbReference>
<dbReference type="SUPFAM" id="SSF56059">
    <property type="entry name" value="Glutathione synthetase ATP-binding domain-like"/>
    <property type="match status" value="1"/>
</dbReference>
<feature type="region of interest" description="Disordered" evidence="15">
    <location>
        <begin position="2157"/>
        <end position="2179"/>
    </location>
</feature>
<dbReference type="InterPro" id="IPR034733">
    <property type="entry name" value="AcCoA_carboxyl_beta"/>
</dbReference>
<comment type="catalytic activity">
    <reaction evidence="13">
        <text>N(6)-biotinyl-L-lysyl-[protein] + hydrogencarbonate + ATP = N(6)-carboxybiotinyl-L-lysyl-[protein] + ADP + phosphate + H(+)</text>
        <dbReference type="Rhea" id="RHEA:13501"/>
        <dbReference type="Rhea" id="RHEA-COMP:10505"/>
        <dbReference type="Rhea" id="RHEA-COMP:10506"/>
        <dbReference type="ChEBI" id="CHEBI:15378"/>
        <dbReference type="ChEBI" id="CHEBI:17544"/>
        <dbReference type="ChEBI" id="CHEBI:30616"/>
        <dbReference type="ChEBI" id="CHEBI:43474"/>
        <dbReference type="ChEBI" id="CHEBI:83144"/>
        <dbReference type="ChEBI" id="CHEBI:83145"/>
        <dbReference type="ChEBI" id="CHEBI:456216"/>
        <dbReference type="EC" id="6.3.4.14"/>
    </reaction>
</comment>
<dbReference type="PANTHER" id="PTHR45728">
    <property type="entry name" value="ACETYL-COA CARBOXYLASE, ISOFORM A"/>
    <property type="match status" value="1"/>
</dbReference>
<dbReference type="InterPro" id="IPR011762">
    <property type="entry name" value="COA_CT_N"/>
</dbReference>
<dbReference type="FunFam" id="3.30.1490.20:FF:000003">
    <property type="entry name" value="acetyl-CoA carboxylase isoform X1"/>
    <property type="match status" value="1"/>
</dbReference>
<dbReference type="SUPFAM" id="SSF52440">
    <property type="entry name" value="PreATP-grasp domain"/>
    <property type="match status" value="1"/>
</dbReference>
<dbReference type="GO" id="GO:0006633">
    <property type="term" value="P:fatty acid biosynthetic process"/>
    <property type="evidence" value="ECO:0007669"/>
    <property type="project" value="UniProtKB-KW"/>
</dbReference>
<evidence type="ECO:0000256" key="14">
    <source>
        <dbReference type="PROSITE-ProRule" id="PRU00409"/>
    </source>
</evidence>
<dbReference type="PROSITE" id="PS00866">
    <property type="entry name" value="CPSASE_1"/>
    <property type="match status" value="1"/>
</dbReference>
<evidence type="ECO:0000256" key="8">
    <source>
        <dbReference type="ARBA" id="ARBA00023098"/>
    </source>
</evidence>